<accession>E4T5U7</accession>
<dbReference type="Proteomes" id="UP000008718">
    <property type="component" value="Chromosome"/>
</dbReference>
<dbReference type="RefSeq" id="WP_013445460.1">
    <property type="nucleotide sequence ID" value="NC_014734.1"/>
</dbReference>
<protein>
    <submittedName>
        <fullName evidence="1">Uncharacterized protein</fullName>
    </submittedName>
</protein>
<dbReference type="EMBL" id="CP002345">
    <property type="protein sequence ID" value="ADQ80091.1"/>
    <property type="molecule type" value="Genomic_DNA"/>
</dbReference>
<dbReference type="OrthoDB" id="9777694at2"/>
<sequence length="370" mass="43598">MAKTTFSRKEFYDLVWAEPLSAISRKYNISYTCLREVCNEMAITIPPNGYWSKLKFGKSVTKENFWESTKAKQEISLWLRTDQDTEEYFSKDTTALNKNKAEISKKLKSNDTKKTSPQIVDPIINITKEYYNLKDHKNWDYKKGNTFAINVSKALLSRALRLMEQFVNTMNACGHSVIGKAGNSFAVIYGEELQLSIVEKSNRIKYQDGNWLNSRLHYNGKLCLKYFYMYPQREWTDSTILLEDKLLDIIAKLEVIAHNKKVEREEREKRWAEQRRKEELTKQLVAIKEKELSDFKSTLRLASRYQKALELRNYITAFEDNAIKNNSLTEELQKWIEWARKKADWYDPFIEAYDLALDGANRDTLTWQSK</sequence>
<name>E4T5U7_PALPW</name>
<gene>
    <name evidence="1" type="ordered locus">Palpr_1952</name>
</gene>
<dbReference type="HOGENOM" id="CLU_038913_3_0_10"/>
<organism evidence="1 2">
    <name type="scientific">Paludibacter propionicigenes (strain DSM 17365 / JCM 13257 / WB4)</name>
    <dbReference type="NCBI Taxonomy" id="694427"/>
    <lineage>
        <taxon>Bacteria</taxon>
        <taxon>Pseudomonadati</taxon>
        <taxon>Bacteroidota</taxon>
        <taxon>Bacteroidia</taxon>
        <taxon>Bacteroidales</taxon>
        <taxon>Paludibacteraceae</taxon>
        <taxon>Paludibacter</taxon>
    </lineage>
</organism>
<keyword evidence="2" id="KW-1185">Reference proteome</keyword>
<dbReference type="eggNOG" id="ENOG502ZAUB">
    <property type="taxonomic scope" value="Bacteria"/>
</dbReference>
<proteinExistence type="predicted"/>
<evidence type="ECO:0000313" key="1">
    <source>
        <dbReference type="EMBL" id="ADQ80091.1"/>
    </source>
</evidence>
<reference evidence="1 2" key="2">
    <citation type="journal article" date="2011" name="Stand. Genomic Sci.">
        <title>Complete genome sequence of Paludibacter propionicigenes type strain (WB4).</title>
        <authorList>
            <person name="Gronow S."/>
            <person name="Munk C."/>
            <person name="Lapidus A."/>
            <person name="Nolan M."/>
            <person name="Lucas S."/>
            <person name="Hammon N."/>
            <person name="Deshpande S."/>
            <person name="Cheng J.F."/>
            <person name="Tapia R."/>
            <person name="Han C."/>
            <person name="Goodwin L."/>
            <person name="Pitluck S."/>
            <person name="Liolios K."/>
            <person name="Ivanova N."/>
            <person name="Mavromatis K."/>
            <person name="Mikhailova N."/>
            <person name="Pati A."/>
            <person name="Chen A."/>
            <person name="Palaniappan K."/>
            <person name="Land M."/>
            <person name="Hauser L."/>
            <person name="Chang Y.J."/>
            <person name="Jeffries C.D."/>
            <person name="Brambilla E."/>
            <person name="Rohde M."/>
            <person name="Goker M."/>
            <person name="Detter J.C."/>
            <person name="Woyke T."/>
            <person name="Bristow J."/>
            <person name="Eisen J.A."/>
            <person name="Markowitz V."/>
            <person name="Hugenholtz P."/>
            <person name="Kyrpides N.C."/>
            <person name="Klenk H.P."/>
        </authorList>
    </citation>
    <scope>NUCLEOTIDE SEQUENCE [LARGE SCALE GENOMIC DNA]</scope>
    <source>
        <strain evidence="2">DSM 17365 / JCM 13257 / WB4</strain>
    </source>
</reference>
<dbReference type="AlphaFoldDB" id="E4T5U7"/>
<dbReference type="KEGG" id="ppn:Palpr_1952"/>
<evidence type="ECO:0000313" key="2">
    <source>
        <dbReference type="Proteomes" id="UP000008718"/>
    </source>
</evidence>
<reference key="1">
    <citation type="submission" date="2010-11" db="EMBL/GenBank/DDBJ databases">
        <title>The complete genome of Paludibacter propionicigenes DSM 17365.</title>
        <authorList>
            <consortium name="US DOE Joint Genome Institute (JGI-PGF)"/>
            <person name="Lucas S."/>
            <person name="Copeland A."/>
            <person name="Lapidus A."/>
            <person name="Bruce D."/>
            <person name="Goodwin L."/>
            <person name="Pitluck S."/>
            <person name="Kyrpides N."/>
            <person name="Mavromatis K."/>
            <person name="Ivanova N."/>
            <person name="Munk A.C."/>
            <person name="Brettin T."/>
            <person name="Detter J.C."/>
            <person name="Han C."/>
            <person name="Tapia R."/>
            <person name="Land M."/>
            <person name="Hauser L."/>
            <person name="Markowitz V."/>
            <person name="Cheng J.-F."/>
            <person name="Hugenholtz P."/>
            <person name="Woyke T."/>
            <person name="Wu D."/>
            <person name="Gronow S."/>
            <person name="Wellnitz S."/>
            <person name="Brambilla E."/>
            <person name="Klenk H.-P."/>
            <person name="Eisen J.A."/>
        </authorList>
    </citation>
    <scope>NUCLEOTIDE SEQUENCE</scope>
    <source>
        <strain>WB4</strain>
    </source>
</reference>